<proteinExistence type="predicted"/>
<evidence type="ECO:0000313" key="2">
    <source>
        <dbReference type="Proteomes" id="UP001642487"/>
    </source>
</evidence>
<accession>A0ABP0Y453</accession>
<reference evidence="1 2" key="1">
    <citation type="submission" date="2024-03" db="EMBL/GenBank/DDBJ databases">
        <authorList>
            <person name="Gkanogiannis A."/>
            <person name="Becerra Lopez-Lavalle L."/>
        </authorList>
    </citation>
    <scope>NUCLEOTIDE SEQUENCE [LARGE SCALE GENOMIC DNA]</scope>
</reference>
<keyword evidence="2" id="KW-1185">Reference proteome</keyword>
<sequence>MWLRYNRPSPAMSFVFLRQLTPPGRRKQREEEYLLFAPYMLYACLPRQICSPLTRYALPTPKMRRIYLSCVARCVRSALPALEDALNLLAMSSVSRLQLTPCSSNCAP</sequence>
<dbReference type="EMBL" id="OZ021736">
    <property type="protein sequence ID" value="CAK9314515.1"/>
    <property type="molecule type" value="Genomic_DNA"/>
</dbReference>
<protein>
    <submittedName>
        <fullName evidence="1">Uncharacterized protein</fullName>
    </submittedName>
</protein>
<gene>
    <name evidence="1" type="ORF">CITCOLO1_LOCUS6273</name>
</gene>
<organism evidence="1 2">
    <name type="scientific">Citrullus colocynthis</name>
    <name type="common">colocynth</name>
    <dbReference type="NCBI Taxonomy" id="252529"/>
    <lineage>
        <taxon>Eukaryota</taxon>
        <taxon>Viridiplantae</taxon>
        <taxon>Streptophyta</taxon>
        <taxon>Embryophyta</taxon>
        <taxon>Tracheophyta</taxon>
        <taxon>Spermatophyta</taxon>
        <taxon>Magnoliopsida</taxon>
        <taxon>eudicotyledons</taxon>
        <taxon>Gunneridae</taxon>
        <taxon>Pentapetalae</taxon>
        <taxon>rosids</taxon>
        <taxon>fabids</taxon>
        <taxon>Cucurbitales</taxon>
        <taxon>Cucurbitaceae</taxon>
        <taxon>Benincaseae</taxon>
        <taxon>Citrullus</taxon>
    </lineage>
</organism>
<dbReference type="Proteomes" id="UP001642487">
    <property type="component" value="Chromosome 2"/>
</dbReference>
<name>A0ABP0Y453_9ROSI</name>
<evidence type="ECO:0000313" key="1">
    <source>
        <dbReference type="EMBL" id="CAK9314515.1"/>
    </source>
</evidence>